<dbReference type="Proteomes" id="UP000015104">
    <property type="component" value="Unassembled WGS sequence"/>
</dbReference>
<keyword evidence="5" id="KW-1185">Reference proteome</keyword>
<dbReference type="eggNOG" id="ENOG502S014">
    <property type="taxonomic scope" value="Eukaryota"/>
</dbReference>
<dbReference type="PANTHER" id="PTHR22933:SF42">
    <property type="entry name" value="FI18455P1-RELATED"/>
    <property type="match status" value="1"/>
</dbReference>
<dbReference type="PANTHER" id="PTHR22933">
    <property type="entry name" value="FI18007P1-RELATED"/>
    <property type="match status" value="1"/>
</dbReference>
<evidence type="ECO:0000313" key="5">
    <source>
        <dbReference type="Proteomes" id="UP000015104"/>
    </source>
</evidence>
<sequence length="555" mass="62613">MFKIIVIIASTFCLCESAVWTSLNNRGVEPRVRDRETQIASSSQLIHNYSLLDKSKGKLKQLPKVVYNDHGDIISSASNLIRDDADIGFDHEDDTGGPIENYKENVYNSNLKAAAVDNGDDAPNDFTSDRANNDGPVTVIPSPPTVSPLWLNENSGDSYGDTNGNRSNFGGSYSNKLVKFDDVTPTPPIPMASTRSPRIIRARKRPQKGKDSSSNRSNDRENGGSQGIFRKVEPRFNSYNRINEQIGKKEPPNNSFESTPFPSNYDETKGNSIDQMNRPKIKSYTDLSNQWDVNPFGQPGIDFPSFSSPPLTSFRCSSQRYPGYYADPEAYCQAFYICQPDGREDAFLCPNGTLFNQKYFICDWYFNVDCSQARSFYSLNSLLYVVPNRKTKSARLQGSGLRTNLNDINFEEFDSSYEVKPRKRVDSGESSVEYENDFVYPLKADTSKEESNPSNSMRDNQRFDQSDEKPITMSKSESNVSRGKDIEVRSKPYSDQDVPSEARSKPKMKTRKQTNWWIAEDLTNNLGVRFGVKNNGEERQSKKSTKNEGNKSVKV</sequence>
<dbReference type="EnsemblMetazoa" id="tetur04g05710.1">
    <property type="protein sequence ID" value="tetur04g05710.1"/>
    <property type="gene ID" value="tetur04g05710"/>
</dbReference>
<protein>
    <recommendedName>
        <fullName evidence="3">Chitin-binding type-2 domain-containing protein</fullName>
    </recommendedName>
</protein>
<feature type="signal peptide" evidence="2">
    <location>
        <begin position="1"/>
        <end position="17"/>
    </location>
</feature>
<feature type="compositionally biased region" description="Basic and acidic residues" evidence="1">
    <location>
        <begin position="535"/>
        <end position="555"/>
    </location>
</feature>
<feature type="region of interest" description="Disordered" evidence="1">
    <location>
        <begin position="443"/>
        <end position="514"/>
    </location>
</feature>
<organism evidence="4 5">
    <name type="scientific">Tetranychus urticae</name>
    <name type="common">Two-spotted spider mite</name>
    <dbReference type="NCBI Taxonomy" id="32264"/>
    <lineage>
        <taxon>Eukaryota</taxon>
        <taxon>Metazoa</taxon>
        <taxon>Ecdysozoa</taxon>
        <taxon>Arthropoda</taxon>
        <taxon>Chelicerata</taxon>
        <taxon>Arachnida</taxon>
        <taxon>Acari</taxon>
        <taxon>Acariformes</taxon>
        <taxon>Trombidiformes</taxon>
        <taxon>Prostigmata</taxon>
        <taxon>Eleutherengona</taxon>
        <taxon>Raphignathae</taxon>
        <taxon>Tetranychoidea</taxon>
        <taxon>Tetranychidae</taxon>
        <taxon>Tetranychus</taxon>
    </lineage>
</organism>
<feature type="chain" id="PRO_5004580233" description="Chitin-binding type-2 domain-containing protein" evidence="2">
    <location>
        <begin position="18"/>
        <end position="555"/>
    </location>
</feature>
<evidence type="ECO:0000256" key="1">
    <source>
        <dbReference type="SAM" id="MobiDB-lite"/>
    </source>
</evidence>
<dbReference type="EMBL" id="CAEY01001366">
    <property type="status" value="NOT_ANNOTATED_CDS"/>
    <property type="molecule type" value="Genomic_DNA"/>
</dbReference>
<evidence type="ECO:0000256" key="2">
    <source>
        <dbReference type="SAM" id="SignalP"/>
    </source>
</evidence>
<feature type="compositionally biased region" description="Polar residues" evidence="1">
    <location>
        <begin position="252"/>
        <end position="262"/>
    </location>
</feature>
<dbReference type="InterPro" id="IPR052976">
    <property type="entry name" value="Scoloptoxin-like"/>
</dbReference>
<feature type="domain" description="Chitin-binding type-2" evidence="3">
    <location>
        <begin position="313"/>
        <end position="372"/>
    </location>
</feature>
<dbReference type="AlphaFoldDB" id="T1K2N5"/>
<proteinExistence type="predicted"/>
<keyword evidence="2" id="KW-0732">Signal</keyword>
<dbReference type="Gene3D" id="2.170.140.10">
    <property type="entry name" value="Chitin binding domain"/>
    <property type="match status" value="1"/>
</dbReference>
<feature type="region of interest" description="Disordered" evidence="1">
    <location>
        <begin position="117"/>
        <end position="136"/>
    </location>
</feature>
<feature type="compositionally biased region" description="Basic residues" evidence="1">
    <location>
        <begin position="198"/>
        <end position="207"/>
    </location>
</feature>
<dbReference type="Pfam" id="PF01607">
    <property type="entry name" value="CBM_14"/>
    <property type="match status" value="1"/>
</dbReference>
<dbReference type="InterPro" id="IPR036508">
    <property type="entry name" value="Chitin-bd_dom_sf"/>
</dbReference>
<dbReference type="GO" id="GO:0008061">
    <property type="term" value="F:chitin binding"/>
    <property type="evidence" value="ECO:0007669"/>
    <property type="project" value="InterPro"/>
</dbReference>
<name>T1K2N5_TETUR</name>
<feature type="region of interest" description="Disordered" evidence="1">
    <location>
        <begin position="179"/>
        <end position="275"/>
    </location>
</feature>
<dbReference type="InterPro" id="IPR002557">
    <property type="entry name" value="Chitin-bd_dom"/>
</dbReference>
<feature type="region of interest" description="Disordered" evidence="1">
    <location>
        <begin position="529"/>
        <end position="555"/>
    </location>
</feature>
<dbReference type="HOGENOM" id="CLU_491206_0_0_1"/>
<feature type="compositionally biased region" description="Basic and acidic residues" evidence="1">
    <location>
        <begin position="482"/>
        <end position="504"/>
    </location>
</feature>
<reference evidence="5" key="1">
    <citation type="submission" date="2011-08" db="EMBL/GenBank/DDBJ databases">
        <authorList>
            <person name="Rombauts S."/>
        </authorList>
    </citation>
    <scope>NUCLEOTIDE SEQUENCE</scope>
    <source>
        <strain evidence="5">London</strain>
    </source>
</reference>
<dbReference type="PROSITE" id="PS50940">
    <property type="entry name" value="CHIT_BIND_II"/>
    <property type="match status" value="1"/>
</dbReference>
<dbReference type="SUPFAM" id="SSF57625">
    <property type="entry name" value="Invertebrate chitin-binding proteins"/>
    <property type="match status" value="1"/>
</dbReference>
<accession>T1K2N5</accession>
<dbReference type="GO" id="GO:0005576">
    <property type="term" value="C:extracellular region"/>
    <property type="evidence" value="ECO:0007669"/>
    <property type="project" value="InterPro"/>
</dbReference>
<evidence type="ECO:0000259" key="3">
    <source>
        <dbReference type="PROSITE" id="PS50940"/>
    </source>
</evidence>
<evidence type="ECO:0000313" key="4">
    <source>
        <dbReference type="EnsemblMetazoa" id="tetur04g05710.1"/>
    </source>
</evidence>
<feature type="compositionally biased region" description="Basic and acidic residues" evidence="1">
    <location>
        <begin position="208"/>
        <end position="222"/>
    </location>
</feature>
<reference evidence="4" key="2">
    <citation type="submission" date="2015-06" db="UniProtKB">
        <authorList>
            <consortium name="EnsemblMetazoa"/>
        </authorList>
    </citation>
    <scope>IDENTIFICATION</scope>
</reference>
<feature type="compositionally biased region" description="Basic and acidic residues" evidence="1">
    <location>
        <begin position="459"/>
        <end position="470"/>
    </location>
</feature>
<dbReference type="SMART" id="SM00494">
    <property type="entry name" value="ChtBD2"/>
    <property type="match status" value="1"/>
</dbReference>